<sequence length="654" mass="75568">MAKFHGEYWNGYNLHAEEVDIEKDIQEYIKQTSDNDYSHIIKYDNRWLTFFHLTEMRKSLLNWYEFREDAELLEVGGGMGALTGLFCKRCAHVTTVEPSWFRAESINARYRDIENLDIYAGSIHDINFGKKFDYITVIGMPEYLNHDNCSGNPYVDYLKSLSQLLKPDGKLLIAIENKYGIKYWCGGREEHSGIPFEGINGYPNGGSVGGVGKKELEKILISSGLHRYKFYYPMPDFKVPQVVYSEKFLPQSGLQSRITPYYLDNSTLLASEMDLYDDLIDNGVFEFFSNSFLVECGFDENFCSVIYAATTTDRSAADRFCTTIHEGGIVKKMPLEIEGNTSVQHIYSNLMELQTRGIHIVPHKLENNKLVMPYVECESLEAYLKKIIRQDKGKFIALFDKLYACILKSSDWVDTEANFFYDSRNPELEYGPILQKAYIDLIPNNCFYCDGELVFFDQEFVKENYPAAFIMFRAIKYMYLFIPNADDSIPLEDMKIRYRLTEVWNVFENSDMDFVKENRNYSLYAHFQQWSYVDRKIISDNALKLMRSDEAELLLRRGYRRIAIYGYGHMGRKLHQKLKDSTIEVAYVIDQNADSIIQSSYTDIPIVHPAHPFAHVDAIVISVVSAAGDIQELLKKKVDYPVITLEEIAAKALP</sequence>
<evidence type="ECO:0000313" key="3">
    <source>
        <dbReference type="Proteomes" id="UP000634529"/>
    </source>
</evidence>
<dbReference type="InterPro" id="IPR013216">
    <property type="entry name" value="Methyltransf_11"/>
</dbReference>
<dbReference type="Gene3D" id="3.40.50.150">
    <property type="entry name" value="Vaccinia Virus protein VP39"/>
    <property type="match status" value="1"/>
</dbReference>
<accession>A0ABR9AV07</accession>
<dbReference type="Proteomes" id="UP000634529">
    <property type="component" value="Unassembled WGS sequence"/>
</dbReference>
<name>A0ABR9AV07_9BACL</name>
<reference evidence="2 3" key="1">
    <citation type="submission" date="2020-09" db="EMBL/GenBank/DDBJ databases">
        <title>Paenibacillus sp. CAU 1523 isolated from sand of Haeundae Beach.</title>
        <authorList>
            <person name="Kim W."/>
        </authorList>
    </citation>
    <scope>NUCLEOTIDE SEQUENCE [LARGE SCALE GENOMIC DNA]</scope>
    <source>
        <strain evidence="2 3">CAU 1523</strain>
    </source>
</reference>
<comment type="caution">
    <text evidence="2">The sequence shown here is derived from an EMBL/GenBank/DDBJ whole genome shotgun (WGS) entry which is preliminary data.</text>
</comment>
<dbReference type="GO" id="GO:0032259">
    <property type="term" value="P:methylation"/>
    <property type="evidence" value="ECO:0007669"/>
    <property type="project" value="UniProtKB-KW"/>
</dbReference>
<feature type="domain" description="Methyltransferase type 11" evidence="1">
    <location>
        <begin position="73"/>
        <end position="173"/>
    </location>
</feature>
<protein>
    <submittedName>
        <fullName evidence="2">Class I SAM-dependent methyltransferase</fullName>
    </submittedName>
</protein>
<proteinExistence type="predicted"/>
<keyword evidence="2" id="KW-0489">Methyltransferase</keyword>
<dbReference type="SUPFAM" id="SSF53335">
    <property type="entry name" value="S-adenosyl-L-methionine-dependent methyltransferases"/>
    <property type="match status" value="1"/>
</dbReference>
<keyword evidence="3" id="KW-1185">Reference proteome</keyword>
<dbReference type="Gene3D" id="3.40.50.720">
    <property type="entry name" value="NAD(P)-binding Rossmann-like Domain"/>
    <property type="match status" value="1"/>
</dbReference>
<dbReference type="RefSeq" id="WP_192024369.1">
    <property type="nucleotide sequence ID" value="NZ_JACYTN010000003.1"/>
</dbReference>
<organism evidence="2 3">
    <name type="scientific">Paenibacillus arenosi</name>
    <dbReference type="NCBI Taxonomy" id="2774142"/>
    <lineage>
        <taxon>Bacteria</taxon>
        <taxon>Bacillati</taxon>
        <taxon>Bacillota</taxon>
        <taxon>Bacilli</taxon>
        <taxon>Bacillales</taxon>
        <taxon>Paenibacillaceae</taxon>
        <taxon>Paenibacillus</taxon>
    </lineage>
</organism>
<dbReference type="InterPro" id="IPR029063">
    <property type="entry name" value="SAM-dependent_MTases_sf"/>
</dbReference>
<keyword evidence="2" id="KW-0808">Transferase</keyword>
<dbReference type="EMBL" id="JACYTN010000003">
    <property type="protein sequence ID" value="MBD8497957.1"/>
    <property type="molecule type" value="Genomic_DNA"/>
</dbReference>
<dbReference type="CDD" id="cd02440">
    <property type="entry name" value="AdoMet_MTases"/>
    <property type="match status" value="1"/>
</dbReference>
<dbReference type="Pfam" id="PF08241">
    <property type="entry name" value="Methyltransf_11"/>
    <property type="match status" value="1"/>
</dbReference>
<gene>
    <name evidence="2" type="ORF">IFO66_06510</name>
</gene>
<dbReference type="GO" id="GO:0008168">
    <property type="term" value="F:methyltransferase activity"/>
    <property type="evidence" value="ECO:0007669"/>
    <property type="project" value="UniProtKB-KW"/>
</dbReference>
<evidence type="ECO:0000313" key="2">
    <source>
        <dbReference type="EMBL" id="MBD8497957.1"/>
    </source>
</evidence>
<evidence type="ECO:0000259" key="1">
    <source>
        <dbReference type="Pfam" id="PF08241"/>
    </source>
</evidence>